<feature type="region of interest" description="Disordered" evidence="1">
    <location>
        <begin position="18"/>
        <end position="40"/>
    </location>
</feature>
<evidence type="ECO:0000313" key="3">
    <source>
        <dbReference type="Proteomes" id="UP001283361"/>
    </source>
</evidence>
<dbReference type="Proteomes" id="UP001283361">
    <property type="component" value="Unassembled WGS sequence"/>
</dbReference>
<feature type="compositionally biased region" description="Basic and acidic residues" evidence="1">
    <location>
        <begin position="21"/>
        <end position="40"/>
    </location>
</feature>
<sequence>MSLFHLLFSRSPFPPPSSIIGDRRIPDYRQSDQESPHHRSWDCEEVIPRSTASPILDLARPRKPWEHPSIPITVSGPARKPRIMATPKTL</sequence>
<organism evidence="2 3">
    <name type="scientific">Elysia crispata</name>
    <name type="common">lettuce slug</name>
    <dbReference type="NCBI Taxonomy" id="231223"/>
    <lineage>
        <taxon>Eukaryota</taxon>
        <taxon>Metazoa</taxon>
        <taxon>Spiralia</taxon>
        <taxon>Lophotrochozoa</taxon>
        <taxon>Mollusca</taxon>
        <taxon>Gastropoda</taxon>
        <taxon>Heterobranchia</taxon>
        <taxon>Euthyneura</taxon>
        <taxon>Panpulmonata</taxon>
        <taxon>Sacoglossa</taxon>
        <taxon>Placobranchoidea</taxon>
        <taxon>Plakobranchidae</taxon>
        <taxon>Elysia</taxon>
    </lineage>
</organism>
<gene>
    <name evidence="2" type="ORF">RRG08_028035</name>
</gene>
<feature type="region of interest" description="Disordered" evidence="1">
    <location>
        <begin position="60"/>
        <end position="90"/>
    </location>
</feature>
<accession>A0AAE1EDV2</accession>
<comment type="caution">
    <text evidence="2">The sequence shown here is derived from an EMBL/GenBank/DDBJ whole genome shotgun (WGS) entry which is preliminary data.</text>
</comment>
<dbReference type="EMBL" id="JAWDGP010000188">
    <property type="protein sequence ID" value="KAK3803115.1"/>
    <property type="molecule type" value="Genomic_DNA"/>
</dbReference>
<evidence type="ECO:0000256" key="1">
    <source>
        <dbReference type="SAM" id="MobiDB-lite"/>
    </source>
</evidence>
<keyword evidence="3" id="KW-1185">Reference proteome</keyword>
<proteinExistence type="predicted"/>
<dbReference type="AlphaFoldDB" id="A0AAE1EDV2"/>
<name>A0AAE1EDV2_9GAST</name>
<evidence type="ECO:0000313" key="2">
    <source>
        <dbReference type="EMBL" id="KAK3803115.1"/>
    </source>
</evidence>
<reference evidence="2" key="1">
    <citation type="journal article" date="2023" name="G3 (Bethesda)">
        <title>A reference genome for the long-term kleptoplast-retaining sea slug Elysia crispata morphotype clarki.</title>
        <authorList>
            <person name="Eastman K.E."/>
            <person name="Pendleton A.L."/>
            <person name="Shaikh M.A."/>
            <person name="Suttiyut T."/>
            <person name="Ogas R."/>
            <person name="Tomko P."/>
            <person name="Gavelis G."/>
            <person name="Widhalm J.R."/>
            <person name="Wisecaver J.H."/>
        </authorList>
    </citation>
    <scope>NUCLEOTIDE SEQUENCE</scope>
    <source>
        <strain evidence="2">ECLA1</strain>
    </source>
</reference>
<protein>
    <submittedName>
        <fullName evidence="2">Uncharacterized protein</fullName>
    </submittedName>
</protein>